<feature type="transmembrane region" description="Helical" evidence="1">
    <location>
        <begin position="91"/>
        <end position="110"/>
    </location>
</feature>
<keyword evidence="1" id="KW-0812">Transmembrane</keyword>
<evidence type="ECO:0000313" key="2">
    <source>
        <dbReference type="EMBL" id="MPM99521.1"/>
    </source>
</evidence>
<feature type="transmembrane region" description="Helical" evidence="1">
    <location>
        <begin position="6"/>
        <end position="24"/>
    </location>
</feature>
<feature type="transmembrane region" description="Helical" evidence="1">
    <location>
        <begin position="62"/>
        <end position="79"/>
    </location>
</feature>
<gene>
    <name evidence="2" type="ORF">SDC9_146713</name>
</gene>
<organism evidence="2">
    <name type="scientific">bioreactor metagenome</name>
    <dbReference type="NCBI Taxonomy" id="1076179"/>
    <lineage>
        <taxon>unclassified sequences</taxon>
        <taxon>metagenomes</taxon>
        <taxon>ecological metagenomes</taxon>
    </lineage>
</organism>
<dbReference type="AlphaFoldDB" id="A0A645EE16"/>
<feature type="transmembrane region" description="Helical" evidence="1">
    <location>
        <begin position="36"/>
        <end position="56"/>
    </location>
</feature>
<evidence type="ECO:0000256" key="1">
    <source>
        <dbReference type="SAM" id="Phobius"/>
    </source>
</evidence>
<accession>A0A645EE16</accession>
<comment type="caution">
    <text evidence="2">The sequence shown here is derived from an EMBL/GenBank/DDBJ whole genome shotgun (WGS) entry which is preliminary data.</text>
</comment>
<proteinExistence type="predicted"/>
<dbReference type="EMBL" id="VSSQ01045609">
    <property type="protein sequence ID" value="MPM99521.1"/>
    <property type="molecule type" value="Genomic_DNA"/>
</dbReference>
<keyword evidence="1" id="KW-0472">Membrane</keyword>
<keyword evidence="1" id="KW-1133">Transmembrane helix</keyword>
<reference evidence="2" key="1">
    <citation type="submission" date="2019-08" db="EMBL/GenBank/DDBJ databases">
        <authorList>
            <person name="Kucharzyk K."/>
            <person name="Murdoch R.W."/>
            <person name="Higgins S."/>
            <person name="Loffler F."/>
        </authorList>
    </citation>
    <scope>NUCLEOTIDE SEQUENCE</scope>
</reference>
<name>A0A645EE16_9ZZZZ</name>
<sequence length="230" mass="26237">MATKYVTYTFPVLFPVSMITAIYLNQLFVQNKINTIIYWVGIPFSVLMMAYIVLAFKFLADVRLVVTVGGLLIILLFTWRQAKDRQVRWFFQMICLGQITACILLSAVVFPEMAESRSGRAIAEFIAENQDYRVGMYQFYSASSVYYSGHTAIKIIPSAAMASNPAEKLDWSSKYTMPTQPVAEFVAQSQGKNTWVVVPDKVKEQFLAEYQVLSPRLQRSHDGLNYYLLN</sequence>
<protein>
    <submittedName>
        <fullName evidence="2">Uncharacterized protein</fullName>
    </submittedName>
</protein>